<organism evidence="7 8">
    <name type="scientific">Cutaneotrichosporon oleaginosum</name>
    <dbReference type="NCBI Taxonomy" id="879819"/>
    <lineage>
        <taxon>Eukaryota</taxon>
        <taxon>Fungi</taxon>
        <taxon>Dikarya</taxon>
        <taxon>Basidiomycota</taxon>
        <taxon>Agaricomycotina</taxon>
        <taxon>Tremellomycetes</taxon>
        <taxon>Trichosporonales</taxon>
        <taxon>Trichosporonaceae</taxon>
        <taxon>Cutaneotrichosporon</taxon>
    </lineage>
</organism>
<evidence type="ECO:0000313" key="7">
    <source>
        <dbReference type="EMBL" id="KLT41604.1"/>
    </source>
</evidence>
<dbReference type="GO" id="GO:0061630">
    <property type="term" value="F:ubiquitin protein ligase activity"/>
    <property type="evidence" value="ECO:0007669"/>
    <property type="project" value="TreeGrafter"/>
</dbReference>
<protein>
    <recommendedName>
        <fullName evidence="6">RING-type domain-containing protein</fullName>
    </recommendedName>
</protein>
<dbReference type="InterPro" id="IPR011016">
    <property type="entry name" value="Znf_RING-CH"/>
</dbReference>
<feature type="region of interest" description="Disordered" evidence="5">
    <location>
        <begin position="347"/>
        <end position="372"/>
    </location>
</feature>
<accession>A0A0J1B1W0</accession>
<dbReference type="RefSeq" id="XP_018278095.1">
    <property type="nucleotide sequence ID" value="XM_018424823.1"/>
</dbReference>
<dbReference type="InterPro" id="IPR013083">
    <property type="entry name" value="Znf_RING/FYVE/PHD"/>
</dbReference>
<feature type="region of interest" description="Disordered" evidence="5">
    <location>
        <begin position="145"/>
        <end position="166"/>
    </location>
</feature>
<dbReference type="GeneID" id="28985426"/>
<dbReference type="Gene3D" id="3.30.40.10">
    <property type="entry name" value="Zinc/RING finger domain, C3HC4 (zinc finger)"/>
    <property type="match status" value="1"/>
</dbReference>
<feature type="region of interest" description="Disordered" evidence="5">
    <location>
        <begin position="310"/>
        <end position="329"/>
    </location>
</feature>
<gene>
    <name evidence="7" type="ORF">CC85DRAFT_292550</name>
</gene>
<evidence type="ECO:0000259" key="6">
    <source>
        <dbReference type="PROSITE" id="PS50089"/>
    </source>
</evidence>
<feature type="compositionally biased region" description="Pro residues" evidence="5">
    <location>
        <begin position="314"/>
        <end position="327"/>
    </location>
</feature>
<feature type="region of interest" description="Disordered" evidence="5">
    <location>
        <begin position="654"/>
        <end position="678"/>
    </location>
</feature>
<feature type="compositionally biased region" description="Low complexity" evidence="5">
    <location>
        <begin position="65"/>
        <end position="85"/>
    </location>
</feature>
<proteinExistence type="predicted"/>
<dbReference type="EMBL" id="KQ087215">
    <property type="protein sequence ID" value="KLT41604.1"/>
    <property type="molecule type" value="Genomic_DNA"/>
</dbReference>
<keyword evidence="1" id="KW-0479">Metal-binding</keyword>
<dbReference type="SMART" id="SM00184">
    <property type="entry name" value="RING"/>
    <property type="match status" value="1"/>
</dbReference>
<evidence type="ECO:0000313" key="8">
    <source>
        <dbReference type="Proteomes" id="UP000053611"/>
    </source>
</evidence>
<name>A0A0J1B1W0_9TREE</name>
<feature type="region of interest" description="Disordered" evidence="5">
    <location>
        <begin position="469"/>
        <end position="566"/>
    </location>
</feature>
<feature type="region of interest" description="Disordered" evidence="5">
    <location>
        <begin position="694"/>
        <end position="727"/>
    </location>
</feature>
<feature type="compositionally biased region" description="Basic and acidic residues" evidence="5">
    <location>
        <begin position="515"/>
        <end position="524"/>
    </location>
</feature>
<keyword evidence="8" id="KW-1185">Reference proteome</keyword>
<keyword evidence="2 4" id="KW-0863">Zinc-finger</keyword>
<dbReference type="PROSITE" id="PS50089">
    <property type="entry name" value="ZF_RING_2"/>
    <property type="match status" value="1"/>
</dbReference>
<sequence length="1027" mass="111513">MSQPSSSAGGGEVMQPTPVVPSSQQSSSHAQPDVSSSWTCPPVQSTPAKRSSPSAQDRIAKRHSTTYPTTASSPTHATPSANAAADGAMPPTAPWPTSFRHATTSHAPVQSTSAQAHTRSQSVASASQPSSTILLHNSASQVWDRRHSLTSAMQHQPPEAEASSSGAVHAFEDYDDIQQHFPAHADNRTLPTIRQPAVARSPAFPRGLEQEEAFSDLSILGYPMPQPQPDPRAPERLADRPDEWGLLSEMGPISRSELNNVSGWNDRVHGRQPNTSDFARFAAGPSAPPASAPAVPPALRNMRARESREFPNIPAFPPSGSPQPDPPRVASARVLSALDFEAQTADVSRDRFDWPTSSSDESEAGESPGSVNALLRRARRRAMVRPSAEMLPQDAYRSARLGIAAPLRTTRAAAASHAVSPGPAPLLNQPPSAAPIEWQSLRGFRALSPPPRRERNNAVRDWRNGVAQHSIALPPGSGSTQRLSALTAGSQSGRPARPDSHVPSPLARYPPPTDTRLDRTRPPRSDTPAAQGTFPPFTNNPPDRARPPTPIARERPRASPGIRPDIQSSLDMESYFMALGQIRSHSHGRLSELVQARPDPRTSSPPNTLMQHHMDASVASTAVAGGTTRSAIPPPMTLARRRAVQLARFEQLRRENDEQFGRTSEPEPDVAGAPPSSGLRPLLLAGHVPYRAGQATDERARQPVDALPPRPSHHRGAPARHVNPYDPLAIASPHPLLRRRYVDEGGFTFDPSTIEDTAFDADGVLRPSEFPTTPGMQTALNPLRADGGDPIRRQPLNRYLQTSSHPIPPVAGPSGLTLARQDREARIARTQQLASSGNAYGAHEQEPLFSRIVGAAMNPEDRACRVIACALVEQDPLAYLASNTVNSPEDYRLRPEMTPEARTLLLMRIARATSMFPALSRRNFMTAVLVRSSWSVAKVDGEKDECCAICQEDYEPNHRVSVTPCNHMYHVTCMDTWIKTPNVSTCPMCRRDLALMFNARRLCVGGKEAALKLWLEFPTDMVPPREF</sequence>
<feature type="region of interest" description="Disordered" evidence="5">
    <location>
        <begin position="1"/>
        <end position="133"/>
    </location>
</feature>
<dbReference type="Proteomes" id="UP000053611">
    <property type="component" value="Unassembled WGS sequence"/>
</dbReference>
<evidence type="ECO:0000256" key="1">
    <source>
        <dbReference type="ARBA" id="ARBA00022723"/>
    </source>
</evidence>
<reference evidence="7 8" key="1">
    <citation type="submission" date="2015-03" db="EMBL/GenBank/DDBJ databases">
        <title>Genomics and transcriptomics of the oil-accumulating basidiomycete yeast T. oleaginosus allow insights into substrate utilization and the diverse evolutionary trajectories of mating systems in fungi.</title>
        <authorList>
            <consortium name="DOE Joint Genome Institute"/>
            <person name="Kourist R."/>
            <person name="Kracht O."/>
            <person name="Bracharz F."/>
            <person name="Lipzen A."/>
            <person name="Nolan M."/>
            <person name="Ohm R."/>
            <person name="Grigoriev I."/>
            <person name="Sun S."/>
            <person name="Heitman J."/>
            <person name="Bruck T."/>
            <person name="Nowrousian M."/>
        </authorList>
    </citation>
    <scope>NUCLEOTIDE SEQUENCE [LARGE SCALE GENOMIC DNA]</scope>
    <source>
        <strain evidence="7 8">IBC0246</strain>
    </source>
</reference>
<dbReference type="InterPro" id="IPR001841">
    <property type="entry name" value="Znf_RING"/>
</dbReference>
<feature type="compositionally biased region" description="Low complexity" evidence="5">
    <location>
        <begin position="13"/>
        <end position="28"/>
    </location>
</feature>
<dbReference type="Pfam" id="PF13639">
    <property type="entry name" value="zf-RING_2"/>
    <property type="match status" value="1"/>
</dbReference>
<dbReference type="GO" id="GO:0016567">
    <property type="term" value="P:protein ubiquitination"/>
    <property type="evidence" value="ECO:0007669"/>
    <property type="project" value="TreeGrafter"/>
</dbReference>
<keyword evidence="3" id="KW-0862">Zinc</keyword>
<feature type="compositionally biased region" description="Polar residues" evidence="5">
    <location>
        <begin position="100"/>
        <end position="119"/>
    </location>
</feature>
<feature type="domain" description="RING-type" evidence="6">
    <location>
        <begin position="947"/>
        <end position="990"/>
    </location>
</feature>
<dbReference type="OrthoDB" id="8062037at2759"/>
<evidence type="ECO:0000256" key="5">
    <source>
        <dbReference type="SAM" id="MobiDB-lite"/>
    </source>
</evidence>
<evidence type="ECO:0000256" key="3">
    <source>
        <dbReference type="ARBA" id="ARBA00022833"/>
    </source>
</evidence>
<dbReference type="SMART" id="SM00744">
    <property type="entry name" value="RINGv"/>
    <property type="match status" value="1"/>
</dbReference>
<dbReference type="PANTHER" id="PTHR45969">
    <property type="entry name" value="RING ZINC FINGER PROTEIN-RELATED"/>
    <property type="match status" value="1"/>
</dbReference>
<dbReference type="GO" id="GO:0008270">
    <property type="term" value="F:zinc ion binding"/>
    <property type="evidence" value="ECO:0007669"/>
    <property type="project" value="UniProtKB-KW"/>
</dbReference>
<dbReference type="STRING" id="879819.A0A0J1B1W0"/>
<dbReference type="AlphaFoldDB" id="A0A0J1B1W0"/>
<feature type="compositionally biased region" description="Polar residues" evidence="5">
    <location>
        <begin position="29"/>
        <end position="55"/>
    </location>
</feature>
<feature type="compositionally biased region" description="Low complexity" evidence="5">
    <location>
        <begin position="120"/>
        <end position="131"/>
    </location>
</feature>
<dbReference type="PANTHER" id="PTHR45969:SF69">
    <property type="entry name" value="FINGER DOMAIN PROTEIN, PUTATIVE (AFU_ORTHOLOGUE AFUA_3G12190)-RELATED"/>
    <property type="match status" value="1"/>
</dbReference>
<evidence type="ECO:0000256" key="2">
    <source>
        <dbReference type="ARBA" id="ARBA00022771"/>
    </source>
</evidence>
<evidence type="ECO:0000256" key="4">
    <source>
        <dbReference type="PROSITE-ProRule" id="PRU00175"/>
    </source>
</evidence>
<feature type="compositionally biased region" description="Polar residues" evidence="5">
    <location>
        <begin position="477"/>
        <end position="493"/>
    </location>
</feature>
<dbReference type="SUPFAM" id="SSF57850">
    <property type="entry name" value="RING/U-box"/>
    <property type="match status" value="1"/>
</dbReference>